<proteinExistence type="predicted"/>
<feature type="region of interest" description="Disordered" evidence="1">
    <location>
        <begin position="1"/>
        <end position="50"/>
    </location>
</feature>
<dbReference type="EMBL" id="JBHTBH010000015">
    <property type="protein sequence ID" value="MFC7331081.1"/>
    <property type="molecule type" value="Genomic_DNA"/>
</dbReference>
<dbReference type="Proteomes" id="UP001596540">
    <property type="component" value="Unassembled WGS sequence"/>
</dbReference>
<name>A0ABW2KM54_9ACTN</name>
<evidence type="ECO:0000313" key="3">
    <source>
        <dbReference type="Proteomes" id="UP001596540"/>
    </source>
</evidence>
<organism evidence="2 3">
    <name type="scientific">Marinactinospora rubrisoli</name>
    <dbReference type="NCBI Taxonomy" id="2715399"/>
    <lineage>
        <taxon>Bacteria</taxon>
        <taxon>Bacillati</taxon>
        <taxon>Actinomycetota</taxon>
        <taxon>Actinomycetes</taxon>
        <taxon>Streptosporangiales</taxon>
        <taxon>Nocardiopsidaceae</taxon>
        <taxon>Marinactinospora</taxon>
    </lineage>
</organism>
<evidence type="ECO:0000256" key="1">
    <source>
        <dbReference type="SAM" id="MobiDB-lite"/>
    </source>
</evidence>
<comment type="caution">
    <text evidence="2">The sequence shown here is derived from an EMBL/GenBank/DDBJ whole genome shotgun (WGS) entry which is preliminary data.</text>
</comment>
<dbReference type="RefSeq" id="WP_379873719.1">
    <property type="nucleotide sequence ID" value="NZ_JBHTBH010000015.1"/>
</dbReference>
<sequence>MKIRDRAVHTAHELRDKVKEAADRARHAAESGTERAGGKEKGERAEHGVLDTLARRYGDWKRARREH</sequence>
<accession>A0ABW2KM54</accession>
<protein>
    <submittedName>
        <fullName evidence="2">Uncharacterized protein</fullName>
    </submittedName>
</protein>
<reference evidence="3" key="1">
    <citation type="journal article" date="2019" name="Int. J. Syst. Evol. Microbiol.">
        <title>The Global Catalogue of Microorganisms (GCM) 10K type strain sequencing project: providing services to taxonomists for standard genome sequencing and annotation.</title>
        <authorList>
            <consortium name="The Broad Institute Genomics Platform"/>
            <consortium name="The Broad Institute Genome Sequencing Center for Infectious Disease"/>
            <person name="Wu L."/>
            <person name="Ma J."/>
        </authorList>
    </citation>
    <scope>NUCLEOTIDE SEQUENCE [LARGE SCALE GENOMIC DNA]</scope>
    <source>
        <strain evidence="3">CGMCC 4.7382</strain>
    </source>
</reference>
<keyword evidence="3" id="KW-1185">Reference proteome</keyword>
<evidence type="ECO:0000313" key="2">
    <source>
        <dbReference type="EMBL" id="MFC7331081.1"/>
    </source>
</evidence>
<gene>
    <name evidence="2" type="ORF">ACFQRF_25410</name>
</gene>
<dbReference type="Gene3D" id="6.10.140.1430">
    <property type="match status" value="1"/>
</dbReference>